<feature type="domain" description="F-box" evidence="1">
    <location>
        <begin position="38"/>
        <end position="94"/>
    </location>
</feature>
<gene>
    <name evidence="2" type="ORF">FGG08_005311</name>
</gene>
<dbReference type="PROSITE" id="PS50181">
    <property type="entry name" value="FBOX"/>
    <property type="match status" value="1"/>
</dbReference>
<proteinExistence type="predicted"/>
<protein>
    <recommendedName>
        <fullName evidence="1">F-box domain-containing protein</fullName>
    </recommendedName>
</protein>
<accession>A0A9P8L2Z8</accession>
<evidence type="ECO:0000259" key="1">
    <source>
        <dbReference type="PROSITE" id="PS50181"/>
    </source>
</evidence>
<dbReference type="Proteomes" id="UP000698800">
    <property type="component" value="Unassembled WGS sequence"/>
</dbReference>
<keyword evidence="3" id="KW-1185">Reference proteome</keyword>
<dbReference type="AlphaFoldDB" id="A0A9P8L2Z8"/>
<dbReference type="EMBL" id="JAGHQL010000124">
    <property type="protein sequence ID" value="KAH0538049.1"/>
    <property type="molecule type" value="Genomic_DNA"/>
</dbReference>
<comment type="caution">
    <text evidence="2">The sequence shown here is derived from an EMBL/GenBank/DDBJ whole genome shotgun (WGS) entry which is preliminary data.</text>
</comment>
<evidence type="ECO:0000313" key="2">
    <source>
        <dbReference type="EMBL" id="KAH0538049.1"/>
    </source>
</evidence>
<dbReference type="InterPro" id="IPR001810">
    <property type="entry name" value="F-box_dom"/>
</dbReference>
<evidence type="ECO:0000313" key="3">
    <source>
        <dbReference type="Proteomes" id="UP000698800"/>
    </source>
</evidence>
<name>A0A9P8L2Z8_9PEZI</name>
<reference evidence="2" key="1">
    <citation type="submission" date="2021-03" db="EMBL/GenBank/DDBJ databases">
        <title>Comparative genomics and phylogenomic investigation of the class Geoglossomycetes provide insights into ecological specialization and systematics.</title>
        <authorList>
            <person name="Melie T."/>
            <person name="Pirro S."/>
            <person name="Miller A.N."/>
            <person name="Quandt A."/>
        </authorList>
    </citation>
    <scope>NUCLEOTIDE SEQUENCE</scope>
    <source>
        <strain evidence="2">GBOQ0MN5Z8</strain>
    </source>
</reference>
<dbReference type="OrthoDB" id="10530890at2759"/>
<sequence length="399" mass="46652">MNPAPIVRGLFPTNISQASRLLSYINQPYSVFIVPNYYFTLSKIPSDIFILILKYCNLAAFKALRLVNKYFLDLVDTNESCLVGSIIRSRYAEVADVFKASYGRYSGWHCERGIFDRKTFHSRSWEYLRILEDRAGHLRKFGGILANLGVRRSDALEMALMVTEINMMLNGQSFNTIPTPSNITALSSARNAQKLEAYLTDLAEKFVPEIHAVDFVRPHWTVPQELRIPPDVTAEELEYYGVPAIYGKHFLMKEEWGAIPDTLIGWWMFGYDYNVDEKWFENMRVWVDYHGPNDRWGTLHVRFLDPSRDVEKLFAILKELPEGQKMADAWWEGWEMEPSATFRRATFWETPDTIWTRSNYGLDQLFWDPEDPDNFWPCNVNDPSAQAYRWDFEPLDIPW</sequence>
<organism evidence="2 3">
    <name type="scientific">Glutinoglossum americanum</name>
    <dbReference type="NCBI Taxonomy" id="1670608"/>
    <lineage>
        <taxon>Eukaryota</taxon>
        <taxon>Fungi</taxon>
        <taxon>Dikarya</taxon>
        <taxon>Ascomycota</taxon>
        <taxon>Pezizomycotina</taxon>
        <taxon>Geoglossomycetes</taxon>
        <taxon>Geoglossales</taxon>
        <taxon>Geoglossaceae</taxon>
        <taxon>Glutinoglossum</taxon>
    </lineage>
</organism>